<name>A0A6P5WF43_9EIME</name>
<dbReference type="RefSeq" id="XP_022588626.2">
    <property type="nucleotide sequence ID" value="XM_022733619.2"/>
</dbReference>
<dbReference type="GeneID" id="34620363"/>
<keyword evidence="1" id="KW-0472">Membrane</keyword>
<keyword evidence="2" id="KW-1185">Reference proteome</keyword>
<dbReference type="Proteomes" id="UP000515125">
    <property type="component" value="Unplaced"/>
</dbReference>
<proteinExistence type="predicted"/>
<keyword evidence="1" id="KW-1133">Transmembrane helix</keyword>
<evidence type="ECO:0000313" key="3">
    <source>
        <dbReference type="RefSeq" id="XP_022588626.2"/>
    </source>
</evidence>
<feature type="transmembrane region" description="Helical" evidence="1">
    <location>
        <begin position="456"/>
        <end position="480"/>
    </location>
</feature>
<sequence>MGRGDFPILVQQWLHSCAECYRSSSLYHRNLGFFALGIAGGSVWGSYKRKEHVSRNSDCSLVHLMFYDMPPTAAEQIQGKNTSKQNNCDSQMLYSQRRRPFEKLWGETARLLQRQPGYTYTLMFRRVPFAEADQGIEQKQTTNKEVQQHTGGRRGIGAGLEVAVEEAVTKGNRPILDYVEMRVWESEGQQQNACKLQLPVQQKMCELGVEMYGGPYRRVFDDALVRLIHVRAAAHHVLAPEVSTASMDNRQGQHSFVQTNNFGFVELFKKLFGGKRQEQDAAPTTSEQNRSSWQEEERHSEFAFCADVGFRGLHPEEGGEETACWSRCGRVCEGAMYLAEDALSEWRLIPMATRTKPCKTLAKKSAVQILCKAIKKPTTYDITNVVKQEMTFDIEAQQQEQLHQLQGQQMLMQPQAAALPTEGTVIPGYLAEVAQSMPDTYVAATHARGRSGFPRWALYLIIAGIAVICIFLLCCCICCCRR</sequence>
<dbReference type="AlphaFoldDB" id="A0A6P5WF43"/>
<evidence type="ECO:0000313" key="2">
    <source>
        <dbReference type="Proteomes" id="UP000515125"/>
    </source>
</evidence>
<organism evidence="2 3">
    <name type="scientific">Cyclospora cayetanensis</name>
    <dbReference type="NCBI Taxonomy" id="88456"/>
    <lineage>
        <taxon>Eukaryota</taxon>
        <taxon>Sar</taxon>
        <taxon>Alveolata</taxon>
        <taxon>Apicomplexa</taxon>
        <taxon>Conoidasida</taxon>
        <taxon>Coccidia</taxon>
        <taxon>Eucoccidiorida</taxon>
        <taxon>Eimeriorina</taxon>
        <taxon>Eimeriidae</taxon>
        <taxon>Cyclospora</taxon>
    </lineage>
</organism>
<accession>A0A6P5WF43</accession>
<reference evidence="3" key="1">
    <citation type="submission" date="2025-08" db="UniProtKB">
        <authorList>
            <consortium name="RefSeq"/>
        </authorList>
    </citation>
    <scope>IDENTIFICATION</scope>
</reference>
<evidence type="ECO:0000256" key="1">
    <source>
        <dbReference type="SAM" id="Phobius"/>
    </source>
</evidence>
<dbReference type="OrthoDB" id="346295at2759"/>
<keyword evidence="1" id="KW-0812">Transmembrane</keyword>
<protein>
    <submittedName>
        <fullName evidence="3">Uncharacterized protein LOC34620363</fullName>
    </submittedName>
</protein>
<gene>
    <name evidence="3" type="primary">LOC34620363</name>
</gene>